<dbReference type="PROSITE" id="PS50048">
    <property type="entry name" value="ZN2_CY6_FUNGAL_2"/>
    <property type="match status" value="1"/>
</dbReference>
<accession>M2R5P2</accession>
<organism evidence="7 8">
    <name type="scientific">Ceriporiopsis subvermispora (strain B)</name>
    <name type="common">White-rot fungus</name>
    <name type="synonym">Gelatoporia subvermispora</name>
    <dbReference type="NCBI Taxonomy" id="914234"/>
    <lineage>
        <taxon>Eukaryota</taxon>
        <taxon>Fungi</taxon>
        <taxon>Dikarya</taxon>
        <taxon>Basidiomycota</taxon>
        <taxon>Agaricomycotina</taxon>
        <taxon>Agaricomycetes</taxon>
        <taxon>Polyporales</taxon>
        <taxon>Gelatoporiaceae</taxon>
        <taxon>Gelatoporia</taxon>
    </lineage>
</organism>
<dbReference type="PANTHER" id="PTHR46910">
    <property type="entry name" value="TRANSCRIPTION FACTOR PDR1"/>
    <property type="match status" value="1"/>
</dbReference>
<keyword evidence="8" id="KW-1185">Reference proteome</keyword>
<proteinExistence type="predicted"/>
<dbReference type="Pfam" id="PF04082">
    <property type="entry name" value="Fungal_trans"/>
    <property type="match status" value="1"/>
</dbReference>
<evidence type="ECO:0000256" key="2">
    <source>
        <dbReference type="ARBA" id="ARBA00022723"/>
    </source>
</evidence>
<dbReference type="Pfam" id="PF00172">
    <property type="entry name" value="Zn_clus"/>
    <property type="match status" value="1"/>
</dbReference>
<dbReference type="InterPro" id="IPR001138">
    <property type="entry name" value="Zn2Cys6_DnaBD"/>
</dbReference>
<sequence length="982" mass="107682">MAHMMPPHPDMAMQHSSLQSALQIDPNHPPPPPEQQMAPPPPSARKRRKGENGEDVPHTAEPRRLRRSHEACARCRSKKIKCDSKHPRCTACATAGTPCHQEDRHRQTLTPRGHTERIERQLLLCDALLKRRMPGFTLEQLEDICAREGVEIDYNDATLSATFQFTNSPQPGPSRPFPLRADGGPPPGSASPPRYPPYPPPGQPMMPPGYPPGMHMPYPPPPPGYGPPPMHHMGMQGPPPPPGYPHMMPPYQHPMQHPPPLLHRPSSAQDIKGADPFSHDMSSTQALARSFGVSHAIMEAVRIPPPDKEDIAVGAIGFMSGRDRDLGESNTPRDTSKWMSVLMRRNSIVAPPPTESPGAPHPEASVSVWLPKDRAMAGTILEAYFTRLNHHRPALARGDFERMLNQLYDGHTLQHDAGYICCLYLVMALGTLSELNYRVSEKEKEGEPTSPMAPKKLMPTDWPTHEEFFERALAVKPELRVTVSSLQALILLHWYLYTERQGRALWRLVGSLVRLGVELGLHHDPTAQDFSPDEAQLRIRLWAIVLVHDRGTSILLGRPLAIAPSDSNTPQPRMNPDISEHFVLSAPIAEIQADVINSLYAPTRQTADSIMRHAKRITQRIASFRGQLPEGYKAFFGGTDDWSKERRVKLVEDITADQGLTLLKIGIAKIMLLRALFNSNKLDVAHKYRALADAIVTSHNIILVHNQLIRFPDIAFFVSPVPLHIAAMVILFGHMSGVKRLSRQVAIEDVWMALDMLPSFRWRWERKDANTGHPLIPRVAEKVLNVNLHQVAPTSAPMLLPEQDWDDVPLSPSLVPAQAEQHATPLGGGLGGPQYPSPTSPFGPPRPGAGAPGGAPGGSPGKNGRAREAPAGGAAGPDEKLPDLPAGLFYPYFAEQGGAAASAAAAANGASGQEFHQLLAEAAQPMGPYGYHPHESFMLEEKDTPVAAAGAGPMWMNRGQQEQRPMGHFGPPPPQQQPPPPA</sequence>
<dbReference type="Gene3D" id="4.10.240.10">
    <property type="entry name" value="Zn(2)-C6 fungal-type DNA-binding domain"/>
    <property type="match status" value="1"/>
</dbReference>
<keyword evidence="3" id="KW-0238">DNA-binding</keyword>
<feature type="region of interest" description="Disordered" evidence="5">
    <location>
        <begin position="163"/>
        <end position="201"/>
    </location>
</feature>
<comment type="subcellular location">
    <subcellularLocation>
        <location evidence="1">Nucleus</location>
    </subcellularLocation>
</comment>
<feature type="compositionally biased region" description="Pro residues" evidence="5">
    <location>
        <begin position="835"/>
        <end position="847"/>
    </location>
</feature>
<dbReference type="PROSITE" id="PS00463">
    <property type="entry name" value="ZN2_CY6_FUNGAL_1"/>
    <property type="match status" value="1"/>
</dbReference>
<evidence type="ECO:0000256" key="4">
    <source>
        <dbReference type="ARBA" id="ARBA00023242"/>
    </source>
</evidence>
<dbReference type="CDD" id="cd12148">
    <property type="entry name" value="fungal_TF_MHR"/>
    <property type="match status" value="1"/>
</dbReference>
<dbReference type="GO" id="GO:0006351">
    <property type="term" value="P:DNA-templated transcription"/>
    <property type="evidence" value="ECO:0007669"/>
    <property type="project" value="InterPro"/>
</dbReference>
<dbReference type="PANTHER" id="PTHR46910:SF3">
    <property type="entry name" value="HALOTOLERANCE PROTEIN 9-RELATED"/>
    <property type="match status" value="1"/>
</dbReference>
<feature type="compositionally biased region" description="Gly residues" evidence="5">
    <location>
        <begin position="850"/>
        <end position="861"/>
    </location>
</feature>
<feature type="compositionally biased region" description="Basic and acidic residues" evidence="5">
    <location>
        <begin position="50"/>
        <end position="70"/>
    </location>
</feature>
<keyword evidence="4" id="KW-0539">Nucleus</keyword>
<dbReference type="SMART" id="SM00066">
    <property type="entry name" value="GAL4"/>
    <property type="match status" value="1"/>
</dbReference>
<dbReference type="AlphaFoldDB" id="M2R5P2"/>
<dbReference type="InterPro" id="IPR050987">
    <property type="entry name" value="AtrR-like"/>
</dbReference>
<feature type="compositionally biased region" description="Pro residues" evidence="5">
    <location>
        <begin position="27"/>
        <end position="43"/>
    </location>
</feature>
<dbReference type="CDD" id="cd00067">
    <property type="entry name" value="GAL4"/>
    <property type="match status" value="1"/>
</dbReference>
<dbReference type="EMBL" id="KB445806">
    <property type="protein sequence ID" value="EMD33457.1"/>
    <property type="molecule type" value="Genomic_DNA"/>
</dbReference>
<feature type="region of interest" description="Disordered" evidence="5">
    <location>
        <begin position="819"/>
        <end position="882"/>
    </location>
</feature>
<dbReference type="GO" id="GO:0000981">
    <property type="term" value="F:DNA-binding transcription factor activity, RNA polymerase II-specific"/>
    <property type="evidence" value="ECO:0007669"/>
    <property type="project" value="InterPro"/>
</dbReference>
<dbReference type="GO" id="GO:0003677">
    <property type="term" value="F:DNA binding"/>
    <property type="evidence" value="ECO:0007669"/>
    <property type="project" value="UniProtKB-KW"/>
</dbReference>
<feature type="domain" description="Zn(2)-C6 fungal-type" evidence="6">
    <location>
        <begin position="71"/>
        <end position="99"/>
    </location>
</feature>
<reference evidence="7 8" key="1">
    <citation type="journal article" date="2012" name="Proc. Natl. Acad. Sci. U.S.A.">
        <title>Comparative genomics of Ceriporiopsis subvermispora and Phanerochaete chrysosporium provide insight into selective ligninolysis.</title>
        <authorList>
            <person name="Fernandez-Fueyo E."/>
            <person name="Ruiz-Duenas F.J."/>
            <person name="Ferreira P."/>
            <person name="Floudas D."/>
            <person name="Hibbett D.S."/>
            <person name="Canessa P."/>
            <person name="Larrondo L.F."/>
            <person name="James T.Y."/>
            <person name="Seelenfreund D."/>
            <person name="Lobos S."/>
            <person name="Polanco R."/>
            <person name="Tello M."/>
            <person name="Honda Y."/>
            <person name="Watanabe T."/>
            <person name="Watanabe T."/>
            <person name="Ryu J.S."/>
            <person name="Kubicek C.P."/>
            <person name="Schmoll M."/>
            <person name="Gaskell J."/>
            <person name="Hammel K.E."/>
            <person name="St John F.J."/>
            <person name="Vanden Wymelenberg A."/>
            <person name="Sabat G."/>
            <person name="Splinter BonDurant S."/>
            <person name="Syed K."/>
            <person name="Yadav J.S."/>
            <person name="Doddapaneni H."/>
            <person name="Subramanian V."/>
            <person name="Lavin J.L."/>
            <person name="Oguiza J.A."/>
            <person name="Perez G."/>
            <person name="Pisabarro A.G."/>
            <person name="Ramirez L."/>
            <person name="Santoyo F."/>
            <person name="Master E."/>
            <person name="Coutinho P.M."/>
            <person name="Henrissat B."/>
            <person name="Lombard V."/>
            <person name="Magnuson J.K."/>
            <person name="Kuees U."/>
            <person name="Hori C."/>
            <person name="Igarashi K."/>
            <person name="Samejima M."/>
            <person name="Held B.W."/>
            <person name="Barry K.W."/>
            <person name="LaButti K.M."/>
            <person name="Lapidus A."/>
            <person name="Lindquist E.A."/>
            <person name="Lucas S.M."/>
            <person name="Riley R."/>
            <person name="Salamov A.A."/>
            <person name="Hoffmeister D."/>
            <person name="Schwenk D."/>
            <person name="Hadar Y."/>
            <person name="Yarden O."/>
            <person name="de Vries R.P."/>
            <person name="Wiebenga A."/>
            <person name="Stenlid J."/>
            <person name="Eastwood D."/>
            <person name="Grigoriev I.V."/>
            <person name="Berka R.M."/>
            <person name="Blanchette R.A."/>
            <person name="Kersten P."/>
            <person name="Martinez A.T."/>
            <person name="Vicuna R."/>
            <person name="Cullen D."/>
        </authorList>
    </citation>
    <scope>NUCLEOTIDE SEQUENCE [LARGE SCALE GENOMIC DNA]</scope>
    <source>
        <strain evidence="7 8">B</strain>
    </source>
</reference>
<feature type="compositionally biased region" description="Pro residues" evidence="5">
    <location>
        <begin position="184"/>
        <end position="201"/>
    </location>
</feature>
<evidence type="ECO:0000256" key="1">
    <source>
        <dbReference type="ARBA" id="ARBA00004123"/>
    </source>
</evidence>
<keyword evidence="2" id="KW-0479">Metal-binding</keyword>
<dbReference type="OrthoDB" id="4064873at2759"/>
<evidence type="ECO:0000256" key="5">
    <source>
        <dbReference type="SAM" id="MobiDB-lite"/>
    </source>
</evidence>
<dbReference type="GO" id="GO:0008270">
    <property type="term" value="F:zinc ion binding"/>
    <property type="evidence" value="ECO:0007669"/>
    <property type="project" value="InterPro"/>
</dbReference>
<gene>
    <name evidence="7" type="ORF">CERSUDRAFT_118039</name>
</gene>
<evidence type="ECO:0000313" key="7">
    <source>
        <dbReference type="EMBL" id="EMD33457.1"/>
    </source>
</evidence>
<name>M2R5P2_CERS8</name>
<dbReference type="SUPFAM" id="SSF57701">
    <property type="entry name" value="Zn2/Cys6 DNA-binding domain"/>
    <property type="match status" value="1"/>
</dbReference>
<dbReference type="HOGENOM" id="CLU_008026_1_0_1"/>
<feature type="region of interest" description="Disordered" evidence="5">
    <location>
        <begin position="957"/>
        <end position="982"/>
    </location>
</feature>
<dbReference type="GO" id="GO:0005634">
    <property type="term" value="C:nucleus"/>
    <property type="evidence" value="ECO:0007669"/>
    <property type="project" value="UniProtKB-SubCell"/>
</dbReference>
<evidence type="ECO:0000313" key="8">
    <source>
        <dbReference type="Proteomes" id="UP000016930"/>
    </source>
</evidence>
<evidence type="ECO:0000256" key="3">
    <source>
        <dbReference type="ARBA" id="ARBA00023125"/>
    </source>
</evidence>
<feature type="compositionally biased region" description="Low complexity" evidence="5">
    <location>
        <begin position="1"/>
        <end position="13"/>
    </location>
</feature>
<dbReference type="SMART" id="SM00906">
    <property type="entry name" value="Fungal_trans"/>
    <property type="match status" value="1"/>
</dbReference>
<dbReference type="InterPro" id="IPR036864">
    <property type="entry name" value="Zn2-C6_fun-type_DNA-bd_sf"/>
</dbReference>
<dbReference type="STRING" id="914234.M2R5P2"/>
<feature type="compositionally biased region" description="Pro residues" evidence="5">
    <location>
        <begin position="970"/>
        <end position="982"/>
    </location>
</feature>
<dbReference type="InterPro" id="IPR007219">
    <property type="entry name" value="XnlR_reg_dom"/>
</dbReference>
<dbReference type="Proteomes" id="UP000016930">
    <property type="component" value="Unassembled WGS sequence"/>
</dbReference>
<feature type="region of interest" description="Disordered" evidence="5">
    <location>
        <begin position="1"/>
        <end position="70"/>
    </location>
</feature>
<protein>
    <recommendedName>
        <fullName evidence="6">Zn(2)-C6 fungal-type domain-containing protein</fullName>
    </recommendedName>
</protein>
<evidence type="ECO:0000259" key="6">
    <source>
        <dbReference type="PROSITE" id="PS50048"/>
    </source>
</evidence>